<proteinExistence type="inferred from homology"/>
<keyword evidence="2" id="KW-0349">Heme</keyword>
<evidence type="ECO:0000256" key="2">
    <source>
        <dbReference type="RuleBase" id="RU000461"/>
    </source>
</evidence>
<dbReference type="InterPro" id="IPR002397">
    <property type="entry name" value="Cyt_P450_B"/>
</dbReference>
<comment type="caution">
    <text evidence="3">The sequence shown here is derived from an EMBL/GenBank/DDBJ whole genome shotgun (WGS) entry which is preliminary data.</text>
</comment>
<dbReference type="PROSITE" id="PS00086">
    <property type="entry name" value="CYTOCHROME_P450"/>
    <property type="match status" value="1"/>
</dbReference>
<dbReference type="InterPro" id="IPR036396">
    <property type="entry name" value="Cyt_P450_sf"/>
</dbReference>
<dbReference type="PRINTS" id="PR00385">
    <property type="entry name" value="P450"/>
</dbReference>
<dbReference type="Gene3D" id="1.10.630.10">
    <property type="entry name" value="Cytochrome P450"/>
    <property type="match status" value="1"/>
</dbReference>
<dbReference type="InterPro" id="IPR001128">
    <property type="entry name" value="Cyt_P450"/>
</dbReference>
<dbReference type="GO" id="GO:0005506">
    <property type="term" value="F:iron ion binding"/>
    <property type="evidence" value="ECO:0007669"/>
    <property type="project" value="InterPro"/>
</dbReference>
<dbReference type="PANTHER" id="PTHR46696:SF6">
    <property type="entry name" value="P450, PUTATIVE (EUROFUNG)-RELATED"/>
    <property type="match status" value="1"/>
</dbReference>
<dbReference type="AlphaFoldDB" id="A0A7K1FE82"/>
<accession>A0A7K1FE82</accession>
<organism evidence="3 4">
    <name type="scientific">Nakamurella alba</name>
    <dbReference type="NCBI Taxonomy" id="2665158"/>
    <lineage>
        <taxon>Bacteria</taxon>
        <taxon>Bacillati</taxon>
        <taxon>Actinomycetota</taxon>
        <taxon>Actinomycetes</taxon>
        <taxon>Nakamurellales</taxon>
        <taxon>Nakamurellaceae</taxon>
        <taxon>Nakamurella</taxon>
    </lineage>
</organism>
<dbReference type="GO" id="GO:0004497">
    <property type="term" value="F:monooxygenase activity"/>
    <property type="evidence" value="ECO:0007669"/>
    <property type="project" value="UniProtKB-KW"/>
</dbReference>
<dbReference type="EMBL" id="WLYK01000001">
    <property type="protein sequence ID" value="MTD12407.1"/>
    <property type="molecule type" value="Genomic_DNA"/>
</dbReference>
<keyword evidence="2" id="KW-0560">Oxidoreductase</keyword>
<dbReference type="GO" id="GO:0016705">
    <property type="term" value="F:oxidoreductase activity, acting on paired donors, with incorporation or reduction of molecular oxygen"/>
    <property type="evidence" value="ECO:0007669"/>
    <property type="project" value="InterPro"/>
</dbReference>
<dbReference type="Pfam" id="PF00067">
    <property type="entry name" value="p450"/>
    <property type="match status" value="1"/>
</dbReference>
<name>A0A7K1FE82_9ACTN</name>
<dbReference type="RefSeq" id="WP_154766481.1">
    <property type="nucleotide sequence ID" value="NZ_WLYK01000001.1"/>
</dbReference>
<comment type="similarity">
    <text evidence="1 2">Belongs to the cytochrome P450 family.</text>
</comment>
<dbReference type="Proteomes" id="UP000460221">
    <property type="component" value="Unassembled WGS sequence"/>
</dbReference>
<keyword evidence="2" id="KW-0408">Iron</keyword>
<dbReference type="PRINTS" id="PR00359">
    <property type="entry name" value="BP450"/>
</dbReference>
<dbReference type="PANTHER" id="PTHR46696">
    <property type="entry name" value="P450, PUTATIVE (EUROFUNG)-RELATED"/>
    <property type="match status" value="1"/>
</dbReference>
<gene>
    <name evidence="3" type="ORF">GIS00_00425</name>
</gene>
<keyword evidence="2" id="KW-0479">Metal-binding</keyword>
<keyword evidence="4" id="KW-1185">Reference proteome</keyword>
<evidence type="ECO:0000313" key="4">
    <source>
        <dbReference type="Proteomes" id="UP000460221"/>
    </source>
</evidence>
<sequence length="424" mass="46881">MNVAELPLADRVRKLFQGDADILADPFPTWNELRREHPVLRLDDTVVLSTHADVKELLGDNNVLYSRAATKHSDRYERARQDFSARGREAFDSVLDQEFLQLVRLDPPEHPRLKKIVQPPFAVRTLKTEMESRVRQRVTEGLDELDAAAGSVDFKRFAFSLPLIVLGDLLGIPFTDLDQIHSWAKRIAENKFNADSEDAAVEAERAYDGLLGYIDELLIAQEQGDRRTGIIEALLGAEAAGTIDRAGSRAMVALMIFAGHETTSNLLSIGMLSLLRQRDQWETLVAEPDLAAAAVEELTRFVTPAHFLPYVAAQDRMLGGVQICAGDSVIGVLAAANRDPGVFNAPDVLDIRRRESRLHVGFGMGPHSCLGAGLARMEAVTLFRQMAERFPGVSLDPDQSMIWGGRSLRTPGSMLLRLRPAQDA</sequence>
<evidence type="ECO:0000256" key="1">
    <source>
        <dbReference type="ARBA" id="ARBA00010617"/>
    </source>
</evidence>
<keyword evidence="2" id="KW-0503">Monooxygenase</keyword>
<protein>
    <submittedName>
        <fullName evidence="3">Cytochrome P450</fullName>
    </submittedName>
</protein>
<dbReference type="InterPro" id="IPR017972">
    <property type="entry name" value="Cyt_P450_CS"/>
</dbReference>
<evidence type="ECO:0000313" key="3">
    <source>
        <dbReference type="EMBL" id="MTD12407.1"/>
    </source>
</evidence>
<reference evidence="3 4" key="1">
    <citation type="submission" date="2019-11" db="EMBL/GenBank/DDBJ databases">
        <authorList>
            <person name="Jiang L.-Q."/>
        </authorList>
    </citation>
    <scope>NUCLEOTIDE SEQUENCE [LARGE SCALE GENOMIC DNA]</scope>
    <source>
        <strain evidence="3 4">YIM 132087</strain>
    </source>
</reference>
<dbReference type="GO" id="GO:0020037">
    <property type="term" value="F:heme binding"/>
    <property type="evidence" value="ECO:0007669"/>
    <property type="project" value="InterPro"/>
</dbReference>
<dbReference type="SUPFAM" id="SSF48264">
    <property type="entry name" value="Cytochrome P450"/>
    <property type="match status" value="1"/>
</dbReference>